<accession>A0A8C2GSU7</accession>
<proteinExistence type="inferred from homology"/>
<dbReference type="PANTHER" id="PTHR12668:SF4">
    <property type="entry name" value="TRANSMEMBRANE PROTEIN 14C-RELATED"/>
    <property type="match status" value="1"/>
</dbReference>
<dbReference type="InterPro" id="IPR044890">
    <property type="entry name" value="TMEM14_sf"/>
</dbReference>
<evidence type="ECO:0000256" key="2">
    <source>
        <dbReference type="ARBA" id="ARBA00007590"/>
    </source>
</evidence>
<dbReference type="Proteomes" id="UP000694700">
    <property type="component" value="Unplaced"/>
</dbReference>
<organism evidence="10 11">
    <name type="scientific">Cyprinus carpio</name>
    <name type="common">Common carp</name>
    <dbReference type="NCBI Taxonomy" id="7962"/>
    <lineage>
        <taxon>Eukaryota</taxon>
        <taxon>Metazoa</taxon>
        <taxon>Chordata</taxon>
        <taxon>Craniata</taxon>
        <taxon>Vertebrata</taxon>
        <taxon>Euteleostomi</taxon>
        <taxon>Actinopterygii</taxon>
        <taxon>Neopterygii</taxon>
        <taxon>Teleostei</taxon>
        <taxon>Ostariophysi</taxon>
        <taxon>Cypriniformes</taxon>
        <taxon>Cyprinidae</taxon>
        <taxon>Cyprininae</taxon>
        <taxon>Cyprinus</taxon>
    </lineage>
</organism>
<dbReference type="InterPro" id="IPR005349">
    <property type="entry name" value="TMEM14"/>
</dbReference>
<dbReference type="GO" id="GO:0031966">
    <property type="term" value="C:mitochondrial membrane"/>
    <property type="evidence" value="ECO:0007669"/>
    <property type="project" value="TreeGrafter"/>
</dbReference>
<comment type="subcellular location">
    <subcellularLocation>
        <location evidence="1">Membrane</location>
        <topology evidence="1">Multi-pass membrane protein</topology>
    </subcellularLocation>
</comment>
<feature type="transmembrane region" description="Helical" evidence="9">
    <location>
        <begin position="39"/>
        <end position="57"/>
    </location>
</feature>
<feature type="transmembrane region" description="Helical" evidence="9">
    <location>
        <begin position="6"/>
        <end position="27"/>
    </location>
</feature>
<evidence type="ECO:0000256" key="1">
    <source>
        <dbReference type="ARBA" id="ARBA00004141"/>
    </source>
</evidence>
<sequence>MSHVPLPAAGSVISLVAGLMFGIAAFVGAHQMSKNDKDIWVSLGTCGSLTALMGVRFLSLWKIMPAGLMAASILLRAPKSFNKTSIFRPHKWLFFLKHIKVYHI</sequence>
<keyword evidence="5" id="KW-0350">Heme biosynthesis</keyword>
<dbReference type="Ensembl" id="ENSCCRT00015119161.1">
    <property type="protein sequence ID" value="ENSCCRP00015115504.1"/>
    <property type="gene ID" value="ENSCCRG00015045658.1"/>
</dbReference>
<evidence type="ECO:0000256" key="3">
    <source>
        <dbReference type="ARBA" id="ARBA00022692"/>
    </source>
</evidence>
<evidence type="ECO:0000256" key="6">
    <source>
        <dbReference type="ARBA" id="ARBA00023136"/>
    </source>
</evidence>
<keyword evidence="4 9" id="KW-1133">Transmembrane helix</keyword>
<protein>
    <recommendedName>
        <fullName evidence="8">Transmembrane protein 14C</fullName>
    </recommendedName>
</protein>
<evidence type="ECO:0000256" key="5">
    <source>
        <dbReference type="ARBA" id="ARBA00023133"/>
    </source>
</evidence>
<comment type="similarity">
    <text evidence="2">Belongs to the TMEM14 family.</text>
</comment>
<evidence type="ECO:0000256" key="7">
    <source>
        <dbReference type="ARBA" id="ARBA00037428"/>
    </source>
</evidence>
<reference evidence="10" key="1">
    <citation type="submission" date="2025-08" db="UniProtKB">
        <authorList>
            <consortium name="Ensembl"/>
        </authorList>
    </citation>
    <scope>IDENTIFICATION</scope>
</reference>
<evidence type="ECO:0000256" key="9">
    <source>
        <dbReference type="SAM" id="Phobius"/>
    </source>
</evidence>
<dbReference type="PANTHER" id="PTHR12668">
    <property type="entry name" value="TRANSMEMBRANE PROTEIN 14, 15"/>
    <property type="match status" value="1"/>
</dbReference>
<dbReference type="GO" id="GO:0006783">
    <property type="term" value="P:heme biosynthetic process"/>
    <property type="evidence" value="ECO:0007669"/>
    <property type="project" value="UniProtKB-KW"/>
</dbReference>
<keyword evidence="3 9" id="KW-0812">Transmembrane</keyword>
<dbReference type="GO" id="GO:0070453">
    <property type="term" value="P:regulation of heme biosynthetic process"/>
    <property type="evidence" value="ECO:0007669"/>
    <property type="project" value="TreeGrafter"/>
</dbReference>
<name>A0A8C2GSU7_CYPCA</name>
<comment type="function">
    <text evidence="7">Required for normal heme biosynthesis.</text>
</comment>
<evidence type="ECO:0000256" key="8">
    <source>
        <dbReference type="ARBA" id="ARBA00039421"/>
    </source>
</evidence>
<evidence type="ECO:0000313" key="10">
    <source>
        <dbReference type="Ensembl" id="ENSCCRP00015115504.1"/>
    </source>
</evidence>
<dbReference type="Pfam" id="PF03647">
    <property type="entry name" value="Tmemb_14"/>
    <property type="match status" value="1"/>
</dbReference>
<evidence type="ECO:0000256" key="4">
    <source>
        <dbReference type="ARBA" id="ARBA00022989"/>
    </source>
</evidence>
<dbReference type="AlphaFoldDB" id="A0A8C2GSU7"/>
<evidence type="ECO:0000313" key="11">
    <source>
        <dbReference type="Proteomes" id="UP000694700"/>
    </source>
</evidence>
<keyword evidence="6 9" id="KW-0472">Membrane</keyword>
<dbReference type="Gene3D" id="1.10.10.1740">
    <property type="entry name" value="Transmembrane protein 14-like"/>
    <property type="match status" value="1"/>
</dbReference>